<evidence type="ECO:0000313" key="1">
    <source>
        <dbReference type="EMBL" id="NYD75668.1"/>
    </source>
</evidence>
<evidence type="ECO:0000313" key="2">
    <source>
        <dbReference type="Proteomes" id="UP000589620"/>
    </source>
</evidence>
<comment type="caution">
    <text evidence="1">The sequence shown here is derived from an EMBL/GenBank/DDBJ whole genome shotgun (WGS) entry which is preliminary data.</text>
</comment>
<accession>A0A852T229</accession>
<protein>
    <submittedName>
        <fullName evidence="1">Uncharacterized protein</fullName>
    </submittedName>
</protein>
<reference evidence="1 2" key="1">
    <citation type="submission" date="2020-07" db="EMBL/GenBank/DDBJ databases">
        <title>Sequencing the genomes of 1000 actinobacteria strains.</title>
        <authorList>
            <person name="Klenk H.-P."/>
        </authorList>
    </citation>
    <scope>NUCLEOTIDE SEQUENCE [LARGE SCALE GENOMIC DNA]</scope>
    <source>
        <strain evidence="1 2">DSM 23871</strain>
    </source>
</reference>
<dbReference type="RefSeq" id="WP_179457514.1">
    <property type="nucleotide sequence ID" value="NZ_BAAAPX010000001.1"/>
</dbReference>
<dbReference type="AlphaFoldDB" id="A0A852T229"/>
<sequence>MLIAALWWAVKATIWRHDIRQRISSIRRSNPAALITSAQVSASTHRALRRIARESGGRFVRTGAFYSLVATPGELRLVGGANHPYTIASFPASDIRDGRIGKTSWVYVDYTTLFVGIKTAGTTFELPIRINGTGENAMFPASQAWAGSRWEKILQLLGADS</sequence>
<proteinExistence type="predicted"/>
<gene>
    <name evidence="1" type="ORF">BJ963_003187</name>
</gene>
<organism evidence="1 2">
    <name type="scientific">Leifsonia soli</name>
    <dbReference type="NCBI Taxonomy" id="582665"/>
    <lineage>
        <taxon>Bacteria</taxon>
        <taxon>Bacillati</taxon>
        <taxon>Actinomycetota</taxon>
        <taxon>Actinomycetes</taxon>
        <taxon>Micrococcales</taxon>
        <taxon>Microbacteriaceae</taxon>
        <taxon>Leifsonia</taxon>
    </lineage>
</organism>
<dbReference type="EMBL" id="JACCBJ010000001">
    <property type="protein sequence ID" value="NYD75668.1"/>
    <property type="molecule type" value="Genomic_DNA"/>
</dbReference>
<keyword evidence="2" id="KW-1185">Reference proteome</keyword>
<name>A0A852T229_9MICO</name>
<dbReference type="Proteomes" id="UP000589620">
    <property type="component" value="Unassembled WGS sequence"/>
</dbReference>